<organism evidence="1 2">
    <name type="scientific">Candidatus Saccharimonas aalborgensis</name>
    <dbReference type="NCBI Taxonomy" id="1332188"/>
    <lineage>
        <taxon>Bacteria</taxon>
        <taxon>Candidatus Saccharimonadota</taxon>
        <taxon>Candidatus Saccharimonadia</taxon>
        <taxon>Candidatus Saccharimonadales</taxon>
        <taxon>Candidatus Saccharimonadaceae</taxon>
        <taxon>Candidatus Saccharimonas</taxon>
    </lineage>
</organism>
<dbReference type="InterPro" id="IPR036866">
    <property type="entry name" value="RibonucZ/Hydroxyglut_hydro"/>
</dbReference>
<dbReference type="RefSeq" id="WP_015641832.1">
    <property type="nucleotide sequence ID" value="NC_021219.1"/>
</dbReference>
<keyword evidence="2" id="KW-1185">Reference proteome</keyword>
<protein>
    <recommendedName>
        <fullName evidence="3">Zn-dependent hydrolase of the beta-lactamase fold-like protein</fullName>
    </recommendedName>
</protein>
<dbReference type="HOGENOM" id="CLU_1303055_0_0_0"/>
<proteinExistence type="predicted"/>
<dbReference type="EMBL" id="CP005957">
    <property type="protein sequence ID" value="AGL62382.1"/>
    <property type="molecule type" value="Genomic_DNA"/>
</dbReference>
<dbReference type="OrthoDB" id="9789133at2"/>
<evidence type="ECO:0008006" key="3">
    <source>
        <dbReference type="Google" id="ProtNLM"/>
    </source>
</evidence>
<reference evidence="1 2" key="1">
    <citation type="journal article" date="2013" name="Nat. Biotechnol.">
        <title>Genome sequences of rare, uncultured bacteria obtained by differential coverage binning of multiple metagenomes.</title>
        <authorList>
            <person name="Albertsen M."/>
            <person name="Hugenholtz P."/>
            <person name="Skarshewski A."/>
            <person name="Nielsen K.L."/>
            <person name="Tyson G.W."/>
            <person name="Nielsen P.H."/>
        </authorList>
    </citation>
    <scope>NUCLEOTIDE SEQUENCE [LARGE SCALE GENOMIC DNA]</scope>
    <source>
        <strain evidence="1">TM71</strain>
    </source>
</reference>
<dbReference type="AlphaFoldDB" id="R4PX90"/>
<dbReference type="Proteomes" id="UP000013893">
    <property type="component" value="Chromosome"/>
</dbReference>
<dbReference type="Pfam" id="PF13483">
    <property type="entry name" value="Lactamase_B_3"/>
    <property type="match status" value="1"/>
</dbReference>
<dbReference type="PANTHER" id="PTHR39189:SF1">
    <property type="entry name" value="UPF0173 METAL-DEPENDENT HYDROLASE YTKL"/>
    <property type="match status" value="1"/>
</dbReference>
<evidence type="ECO:0000313" key="2">
    <source>
        <dbReference type="Proteomes" id="UP000013893"/>
    </source>
</evidence>
<name>R4PX90_9BACT</name>
<dbReference type="Gene3D" id="3.60.15.10">
    <property type="entry name" value="Ribonuclease Z/Hydroxyacylglutathione hydrolase-like"/>
    <property type="match status" value="1"/>
</dbReference>
<gene>
    <name evidence="1" type="ORF">L336_0679</name>
</gene>
<dbReference type="KEGG" id="saal:L336_0679"/>
<dbReference type="SUPFAM" id="SSF56281">
    <property type="entry name" value="Metallo-hydrolase/oxidoreductase"/>
    <property type="match status" value="1"/>
</dbReference>
<accession>R4PX90</accession>
<sequence>MFEIEYKGANTVVISTKKTTLVVDPRLSVVGLKDIKIKDEVQLVTEPRFKVENREARIIIDGPGEYEVGDFAIRGATAQRHIDSDDSIKQGTIYRIECGDVRLGIFGNISAKLSDEQLETIGVVDILILPIGGSGYTLDPTDAITLIRNIEPKVVIPVHYADSGLQYEVPQETLDTFTKEIGAPCEEVPRYKLKGAISIPSSLTVVAISRT</sequence>
<dbReference type="PANTHER" id="PTHR39189">
    <property type="entry name" value="UPF0173 METAL-DEPENDENT HYDROLASE YTKL"/>
    <property type="match status" value="1"/>
</dbReference>
<evidence type="ECO:0000313" key="1">
    <source>
        <dbReference type="EMBL" id="AGL62382.1"/>
    </source>
</evidence>
<dbReference type="STRING" id="1332188.L336_0679"/>